<dbReference type="EMBL" id="BMEQ01000019">
    <property type="protein sequence ID" value="GGG64536.1"/>
    <property type="molecule type" value="Genomic_DNA"/>
</dbReference>
<organism evidence="1 2">
    <name type="scientific">Kocuria dechangensis</name>
    <dbReference type="NCBI Taxonomy" id="1176249"/>
    <lineage>
        <taxon>Bacteria</taxon>
        <taxon>Bacillati</taxon>
        <taxon>Actinomycetota</taxon>
        <taxon>Actinomycetes</taxon>
        <taxon>Micrococcales</taxon>
        <taxon>Micrococcaceae</taxon>
        <taxon>Kocuria</taxon>
    </lineage>
</organism>
<evidence type="ECO:0000313" key="1">
    <source>
        <dbReference type="EMBL" id="GGG64536.1"/>
    </source>
</evidence>
<dbReference type="Proteomes" id="UP000638848">
    <property type="component" value="Unassembled WGS sequence"/>
</dbReference>
<name>A0A917LWZ6_9MICC</name>
<proteinExistence type="predicted"/>
<reference evidence="1" key="2">
    <citation type="submission" date="2020-09" db="EMBL/GenBank/DDBJ databases">
        <authorList>
            <person name="Sun Q."/>
            <person name="Zhou Y."/>
        </authorList>
    </citation>
    <scope>NUCLEOTIDE SEQUENCE</scope>
    <source>
        <strain evidence="1">CGMCC 1.12187</strain>
    </source>
</reference>
<evidence type="ECO:0000313" key="2">
    <source>
        <dbReference type="Proteomes" id="UP000638848"/>
    </source>
</evidence>
<keyword evidence="2" id="KW-1185">Reference proteome</keyword>
<comment type="caution">
    <text evidence="1">The sequence shown here is derived from an EMBL/GenBank/DDBJ whole genome shotgun (WGS) entry which is preliminary data.</text>
</comment>
<protein>
    <submittedName>
        <fullName evidence="1">Uncharacterized protein</fullName>
    </submittedName>
</protein>
<gene>
    <name evidence="1" type="ORF">GCM10011374_30220</name>
</gene>
<dbReference type="RefSeq" id="WP_188538674.1">
    <property type="nucleotide sequence ID" value="NZ_BMEQ01000019.1"/>
</dbReference>
<accession>A0A917LWZ6</accession>
<reference evidence="1" key="1">
    <citation type="journal article" date="2014" name="Int. J. Syst. Evol. Microbiol.">
        <title>Complete genome sequence of Corynebacterium casei LMG S-19264T (=DSM 44701T), isolated from a smear-ripened cheese.</title>
        <authorList>
            <consortium name="US DOE Joint Genome Institute (JGI-PGF)"/>
            <person name="Walter F."/>
            <person name="Albersmeier A."/>
            <person name="Kalinowski J."/>
            <person name="Ruckert C."/>
        </authorList>
    </citation>
    <scope>NUCLEOTIDE SEQUENCE</scope>
    <source>
        <strain evidence="1">CGMCC 1.12187</strain>
    </source>
</reference>
<sequence length="166" mass="17817">MALTRTDPRTTRITDPVAAANLAPGTWGYVADRTGRAVVRYGSVSTLAPETRVFPEYPRTECGFQLHRDADGTYTARYFGPPPVFAALGELPANRAPVRLAGLETIGALESARTVAAEARRTGEMPLIAARAAGYALDTLCWWTAETLEKLASGLEAPAQKAKPTR</sequence>
<dbReference type="AlphaFoldDB" id="A0A917LWZ6"/>